<evidence type="ECO:0000256" key="3">
    <source>
        <dbReference type="ARBA" id="ARBA00022801"/>
    </source>
</evidence>
<dbReference type="InterPro" id="IPR029060">
    <property type="entry name" value="PIN-like_dom_sf"/>
</dbReference>
<dbReference type="EMBL" id="JAGTTM010000005">
    <property type="protein sequence ID" value="MCC2030204.1"/>
    <property type="molecule type" value="Genomic_DNA"/>
</dbReference>
<dbReference type="GO" id="GO:0004518">
    <property type="term" value="F:nuclease activity"/>
    <property type="evidence" value="ECO:0007669"/>
    <property type="project" value="UniProtKB-KW"/>
</dbReference>
<dbReference type="InterPro" id="IPR041705">
    <property type="entry name" value="PIN_Sll0205"/>
</dbReference>
<reference evidence="6" key="1">
    <citation type="submission" date="2021-04" db="EMBL/GenBank/DDBJ databases">
        <title>Microbacterium tenobrionis sp. nov. and Microbacterium allomyrinae sp. nov., isolated from larvae of Tenobrio molitor and Allomyrina dichotoma, respectively.</title>
        <authorList>
            <person name="Lee S.D."/>
        </authorList>
    </citation>
    <scope>NUCLEOTIDE SEQUENCE</scope>
    <source>
        <strain evidence="6">YMB-B2</strain>
    </source>
</reference>
<dbReference type="InterPro" id="IPR002716">
    <property type="entry name" value="PIN_dom"/>
</dbReference>
<organism evidence="6 7">
    <name type="scientific">Microbacterium tenebrionis</name>
    <dbReference type="NCBI Taxonomy" id="2830665"/>
    <lineage>
        <taxon>Bacteria</taxon>
        <taxon>Bacillati</taxon>
        <taxon>Actinomycetota</taxon>
        <taxon>Actinomycetes</taxon>
        <taxon>Micrococcales</taxon>
        <taxon>Microbacteriaceae</taxon>
        <taxon>Microbacterium</taxon>
    </lineage>
</organism>
<evidence type="ECO:0000313" key="6">
    <source>
        <dbReference type="EMBL" id="MCC2030204.1"/>
    </source>
</evidence>
<comment type="caution">
    <text evidence="6">The sequence shown here is derived from an EMBL/GenBank/DDBJ whole genome shotgun (WGS) entry which is preliminary data.</text>
</comment>
<accession>A0A9X1LQR8</accession>
<dbReference type="SUPFAM" id="SSF88723">
    <property type="entry name" value="PIN domain-like"/>
    <property type="match status" value="1"/>
</dbReference>
<keyword evidence="1" id="KW-0540">Nuclease</keyword>
<keyword evidence="3" id="KW-0378">Hydrolase</keyword>
<evidence type="ECO:0000256" key="4">
    <source>
        <dbReference type="ARBA" id="ARBA00022842"/>
    </source>
</evidence>
<dbReference type="CDD" id="cd09872">
    <property type="entry name" value="PIN_Sll0205-like"/>
    <property type="match status" value="1"/>
</dbReference>
<dbReference type="RefSeq" id="WP_227531122.1">
    <property type="nucleotide sequence ID" value="NZ_JAGTTM010000005.1"/>
</dbReference>
<dbReference type="InterPro" id="IPR052919">
    <property type="entry name" value="TA_system_RNase"/>
</dbReference>
<dbReference type="Gene3D" id="3.40.50.1010">
    <property type="entry name" value="5'-nuclease"/>
    <property type="match status" value="1"/>
</dbReference>
<gene>
    <name evidence="6" type="ORF">KEC56_11885</name>
</gene>
<dbReference type="PANTHER" id="PTHR36173:SF2">
    <property type="entry name" value="RIBONUCLEASE VAPC16"/>
    <property type="match status" value="1"/>
</dbReference>
<evidence type="ECO:0000256" key="2">
    <source>
        <dbReference type="ARBA" id="ARBA00022723"/>
    </source>
</evidence>
<keyword evidence="4" id="KW-0460">Magnesium</keyword>
<dbReference type="Pfam" id="PF01850">
    <property type="entry name" value="PIN"/>
    <property type="match status" value="1"/>
</dbReference>
<dbReference type="GO" id="GO:0016787">
    <property type="term" value="F:hydrolase activity"/>
    <property type="evidence" value="ECO:0007669"/>
    <property type="project" value="UniProtKB-KW"/>
</dbReference>
<dbReference type="GO" id="GO:0046872">
    <property type="term" value="F:metal ion binding"/>
    <property type="evidence" value="ECO:0007669"/>
    <property type="project" value="UniProtKB-KW"/>
</dbReference>
<evidence type="ECO:0000313" key="7">
    <source>
        <dbReference type="Proteomes" id="UP001139289"/>
    </source>
</evidence>
<proteinExistence type="predicted"/>
<dbReference type="PANTHER" id="PTHR36173">
    <property type="entry name" value="RIBONUCLEASE VAPC16-RELATED"/>
    <property type="match status" value="1"/>
</dbReference>
<dbReference type="Proteomes" id="UP001139289">
    <property type="component" value="Unassembled WGS sequence"/>
</dbReference>
<sequence length="128" mass="14073">MRLLLDTHLLLWSAYAPGRLRPEATRLISDESNDVLFSAASIWEVAIKAAQGRDDFTADPHVLRRELLENGYDELAITGAHAVATSGLPDIHRDPFDRVLVAQARIEGITLLTSDRSVVAYGAPVRLV</sequence>
<dbReference type="AlphaFoldDB" id="A0A9X1LQR8"/>
<evidence type="ECO:0000256" key="1">
    <source>
        <dbReference type="ARBA" id="ARBA00022722"/>
    </source>
</evidence>
<keyword evidence="7" id="KW-1185">Reference proteome</keyword>
<evidence type="ECO:0000259" key="5">
    <source>
        <dbReference type="Pfam" id="PF01850"/>
    </source>
</evidence>
<feature type="domain" description="PIN" evidence="5">
    <location>
        <begin position="4"/>
        <end position="117"/>
    </location>
</feature>
<protein>
    <submittedName>
        <fullName evidence="6">Type II toxin-antitoxin system VapC family toxin</fullName>
    </submittedName>
</protein>
<keyword evidence="2" id="KW-0479">Metal-binding</keyword>
<name>A0A9X1LQR8_9MICO</name>